<dbReference type="PANTHER" id="PTHR38831:SF1">
    <property type="entry name" value="TYPE II SECRETION SYSTEM PROTEIN K-RELATED"/>
    <property type="match status" value="1"/>
</dbReference>
<evidence type="ECO:0000256" key="2">
    <source>
        <dbReference type="ARBA" id="ARBA00007246"/>
    </source>
</evidence>
<dbReference type="InterPro" id="IPR038072">
    <property type="entry name" value="GspK_central_sf"/>
</dbReference>
<evidence type="ECO:0000256" key="6">
    <source>
        <dbReference type="ARBA" id="ARBA00022692"/>
    </source>
</evidence>
<dbReference type="InterPro" id="IPR045584">
    <property type="entry name" value="Pilin-like"/>
</dbReference>
<name>A0A916Z2S4_9SPHN</name>
<feature type="domain" description="T2SS protein K first SAM-like" evidence="12">
    <location>
        <begin position="111"/>
        <end position="221"/>
    </location>
</feature>
<evidence type="ECO:0000256" key="9">
    <source>
        <dbReference type="ARBA" id="ARBA00023136"/>
    </source>
</evidence>
<keyword evidence="6" id="KW-0812">Transmembrane</keyword>
<dbReference type="PANTHER" id="PTHR38831">
    <property type="entry name" value="TYPE II SECRETION SYSTEM PROTEIN K"/>
    <property type="match status" value="1"/>
</dbReference>
<dbReference type="GO" id="GO:0009306">
    <property type="term" value="P:protein secretion"/>
    <property type="evidence" value="ECO:0007669"/>
    <property type="project" value="InterPro"/>
</dbReference>
<proteinExistence type="inferred from homology"/>
<keyword evidence="3 10" id="KW-0813">Transport</keyword>
<keyword evidence="4 10" id="KW-1003">Cell membrane</keyword>
<keyword evidence="9 10" id="KW-0472">Membrane</keyword>
<dbReference type="SUPFAM" id="SSF54523">
    <property type="entry name" value="Pili subunits"/>
    <property type="match status" value="1"/>
</dbReference>
<dbReference type="EMBL" id="BMIP01000005">
    <property type="protein sequence ID" value="GGD73005.1"/>
    <property type="molecule type" value="Genomic_DNA"/>
</dbReference>
<reference evidence="13" key="2">
    <citation type="submission" date="2020-09" db="EMBL/GenBank/DDBJ databases">
        <authorList>
            <person name="Sun Q."/>
            <person name="Zhou Y."/>
        </authorList>
    </citation>
    <scope>NUCLEOTIDE SEQUENCE</scope>
    <source>
        <strain evidence="13">CGMCC 1.15360</strain>
    </source>
</reference>
<dbReference type="InterPro" id="IPR049179">
    <property type="entry name" value="T2SSK_SAM-like_2nd"/>
</dbReference>
<dbReference type="RefSeq" id="WP_082922569.1">
    <property type="nucleotide sequence ID" value="NZ_BMIP01000005.1"/>
</dbReference>
<dbReference type="NCBIfam" id="NF037980">
    <property type="entry name" value="T2SS_GspK"/>
    <property type="match status" value="1"/>
</dbReference>
<feature type="domain" description="T2SS protein K second SAM-like" evidence="11">
    <location>
        <begin position="227"/>
        <end position="272"/>
    </location>
</feature>
<keyword evidence="7" id="KW-0653">Protein transport</keyword>
<keyword evidence="14" id="KW-1185">Reference proteome</keyword>
<accession>A0A916Z2S4</accession>
<evidence type="ECO:0000256" key="5">
    <source>
        <dbReference type="ARBA" id="ARBA00022519"/>
    </source>
</evidence>
<evidence type="ECO:0000259" key="12">
    <source>
        <dbReference type="Pfam" id="PF21687"/>
    </source>
</evidence>
<gene>
    <name evidence="13" type="primary">xcsK</name>
    <name evidence="13" type="ORF">GCM10010990_23300</name>
</gene>
<protein>
    <recommendedName>
        <fullName evidence="10">Type II secretion system protein K</fullName>
    </recommendedName>
</protein>
<evidence type="ECO:0000256" key="7">
    <source>
        <dbReference type="ARBA" id="ARBA00022927"/>
    </source>
</evidence>
<dbReference type="Proteomes" id="UP000612349">
    <property type="component" value="Unassembled WGS sequence"/>
</dbReference>
<evidence type="ECO:0000256" key="1">
    <source>
        <dbReference type="ARBA" id="ARBA00004533"/>
    </source>
</evidence>
<comment type="caution">
    <text evidence="13">The sequence shown here is derived from an EMBL/GenBank/DDBJ whole genome shotgun (WGS) entry which is preliminary data.</text>
</comment>
<dbReference type="OrthoDB" id="9788973at2"/>
<dbReference type="PIRSF" id="PIRSF002786">
    <property type="entry name" value="XcpX"/>
    <property type="match status" value="1"/>
</dbReference>
<dbReference type="AlphaFoldDB" id="A0A916Z2S4"/>
<keyword evidence="5 10" id="KW-0997">Cell inner membrane</keyword>
<comment type="similarity">
    <text evidence="2 10">Belongs to the GSP K family.</text>
</comment>
<dbReference type="SUPFAM" id="SSF158544">
    <property type="entry name" value="GspK insert domain-like"/>
    <property type="match status" value="2"/>
</dbReference>
<evidence type="ECO:0000256" key="8">
    <source>
        <dbReference type="ARBA" id="ARBA00022989"/>
    </source>
</evidence>
<dbReference type="Gene3D" id="1.10.40.60">
    <property type="entry name" value="EpsJ-like"/>
    <property type="match status" value="2"/>
</dbReference>
<evidence type="ECO:0000259" key="11">
    <source>
        <dbReference type="Pfam" id="PF03934"/>
    </source>
</evidence>
<evidence type="ECO:0000256" key="3">
    <source>
        <dbReference type="ARBA" id="ARBA00022448"/>
    </source>
</evidence>
<evidence type="ECO:0000313" key="13">
    <source>
        <dbReference type="EMBL" id="GGD73005.1"/>
    </source>
</evidence>
<evidence type="ECO:0000256" key="4">
    <source>
        <dbReference type="ARBA" id="ARBA00022475"/>
    </source>
</evidence>
<organism evidence="13 14">
    <name type="scientific">Croceicoccus mobilis</name>
    <dbReference type="NCBI Taxonomy" id="1703339"/>
    <lineage>
        <taxon>Bacteria</taxon>
        <taxon>Pseudomonadati</taxon>
        <taxon>Pseudomonadota</taxon>
        <taxon>Alphaproteobacteria</taxon>
        <taxon>Sphingomonadales</taxon>
        <taxon>Erythrobacteraceae</taxon>
        <taxon>Croceicoccus</taxon>
    </lineage>
</organism>
<dbReference type="GO" id="GO:0005886">
    <property type="term" value="C:plasma membrane"/>
    <property type="evidence" value="ECO:0007669"/>
    <property type="project" value="UniProtKB-SubCell"/>
</dbReference>
<dbReference type="Pfam" id="PF03934">
    <property type="entry name" value="T2SSK"/>
    <property type="match status" value="1"/>
</dbReference>
<dbReference type="Gene3D" id="3.30.1300.30">
    <property type="entry name" value="GSPII I/J protein-like"/>
    <property type="match status" value="1"/>
</dbReference>
<dbReference type="Pfam" id="PF21687">
    <property type="entry name" value="T2SSK_1st"/>
    <property type="match status" value="1"/>
</dbReference>
<reference evidence="13" key="1">
    <citation type="journal article" date="2014" name="Int. J. Syst. Evol. Microbiol.">
        <title>Complete genome sequence of Corynebacterium casei LMG S-19264T (=DSM 44701T), isolated from a smear-ripened cheese.</title>
        <authorList>
            <consortium name="US DOE Joint Genome Institute (JGI-PGF)"/>
            <person name="Walter F."/>
            <person name="Albersmeier A."/>
            <person name="Kalinowski J."/>
            <person name="Ruckert C."/>
        </authorList>
    </citation>
    <scope>NUCLEOTIDE SEQUENCE</scope>
    <source>
        <strain evidence="13">CGMCC 1.15360</strain>
    </source>
</reference>
<evidence type="ECO:0000313" key="14">
    <source>
        <dbReference type="Proteomes" id="UP000612349"/>
    </source>
</evidence>
<evidence type="ECO:0000256" key="10">
    <source>
        <dbReference type="PIRNR" id="PIRNR002786"/>
    </source>
</evidence>
<keyword evidence="8" id="KW-1133">Transmembrane helix</keyword>
<sequence>MTRRAANEWMRARGRGAALLAVLVLVALMAVIATLMLDRLNLATRLAANSQAMAQARIYAASVEQVTLARLTQLVAMDEDKTVDRINLLGRETVLPLGRGSAMVMVEDASNCFNVNAMGAGRDGNGGRFDTPARNQFVRLMEGLQVPSNDAQAIADSLGDWVDEDGNVRGGGAEDDYYLGLPTPYRTPNRAIVELSELRSIKGMSEPIYRRLYPWLCALPTGDDAKVNVNTLRPDQARLIAAMSPGLDVNRARAFIASRPETGWNSMSEALGMMARGDNAVFGAGALRQMAIKSEMFTIRIRVMVDNIELTEVALVDATQEGSRVIARSWGEQP</sequence>
<dbReference type="InterPro" id="IPR049031">
    <property type="entry name" value="T2SSK_SAM-like_1st"/>
</dbReference>
<dbReference type="InterPro" id="IPR005628">
    <property type="entry name" value="GspK"/>
</dbReference>
<comment type="subcellular location">
    <subcellularLocation>
        <location evidence="1 10">Cell inner membrane</location>
    </subcellularLocation>
</comment>